<name>A0A4S8M323_DENBC</name>
<dbReference type="EMBL" id="ML179185">
    <property type="protein sequence ID" value="THU96078.1"/>
    <property type="molecule type" value="Genomic_DNA"/>
</dbReference>
<organism evidence="2 3">
    <name type="scientific">Dendrothele bispora (strain CBS 962.96)</name>
    <dbReference type="NCBI Taxonomy" id="1314807"/>
    <lineage>
        <taxon>Eukaryota</taxon>
        <taxon>Fungi</taxon>
        <taxon>Dikarya</taxon>
        <taxon>Basidiomycota</taxon>
        <taxon>Agaricomycotina</taxon>
        <taxon>Agaricomycetes</taxon>
        <taxon>Agaricomycetidae</taxon>
        <taxon>Agaricales</taxon>
        <taxon>Agaricales incertae sedis</taxon>
        <taxon>Dendrothele</taxon>
    </lineage>
</organism>
<reference evidence="2 3" key="1">
    <citation type="journal article" date="2019" name="Nat. Ecol. Evol.">
        <title>Megaphylogeny resolves global patterns of mushroom evolution.</title>
        <authorList>
            <person name="Varga T."/>
            <person name="Krizsan K."/>
            <person name="Foldi C."/>
            <person name="Dima B."/>
            <person name="Sanchez-Garcia M."/>
            <person name="Sanchez-Ramirez S."/>
            <person name="Szollosi G.J."/>
            <person name="Szarkandi J.G."/>
            <person name="Papp V."/>
            <person name="Albert L."/>
            <person name="Andreopoulos W."/>
            <person name="Angelini C."/>
            <person name="Antonin V."/>
            <person name="Barry K.W."/>
            <person name="Bougher N.L."/>
            <person name="Buchanan P."/>
            <person name="Buyck B."/>
            <person name="Bense V."/>
            <person name="Catcheside P."/>
            <person name="Chovatia M."/>
            <person name="Cooper J."/>
            <person name="Damon W."/>
            <person name="Desjardin D."/>
            <person name="Finy P."/>
            <person name="Geml J."/>
            <person name="Haridas S."/>
            <person name="Hughes K."/>
            <person name="Justo A."/>
            <person name="Karasinski D."/>
            <person name="Kautmanova I."/>
            <person name="Kiss B."/>
            <person name="Kocsube S."/>
            <person name="Kotiranta H."/>
            <person name="LaButti K.M."/>
            <person name="Lechner B.E."/>
            <person name="Liimatainen K."/>
            <person name="Lipzen A."/>
            <person name="Lukacs Z."/>
            <person name="Mihaltcheva S."/>
            <person name="Morgado L.N."/>
            <person name="Niskanen T."/>
            <person name="Noordeloos M.E."/>
            <person name="Ohm R.A."/>
            <person name="Ortiz-Santana B."/>
            <person name="Ovrebo C."/>
            <person name="Racz N."/>
            <person name="Riley R."/>
            <person name="Savchenko A."/>
            <person name="Shiryaev A."/>
            <person name="Soop K."/>
            <person name="Spirin V."/>
            <person name="Szebenyi C."/>
            <person name="Tomsovsky M."/>
            <person name="Tulloss R.E."/>
            <person name="Uehling J."/>
            <person name="Grigoriev I.V."/>
            <person name="Vagvolgyi C."/>
            <person name="Papp T."/>
            <person name="Martin F.M."/>
            <person name="Miettinen O."/>
            <person name="Hibbett D.S."/>
            <person name="Nagy L.G."/>
        </authorList>
    </citation>
    <scope>NUCLEOTIDE SEQUENCE [LARGE SCALE GENOMIC DNA]</scope>
    <source>
        <strain evidence="2 3">CBS 962.96</strain>
    </source>
</reference>
<evidence type="ECO:0000256" key="1">
    <source>
        <dbReference type="SAM" id="MobiDB-lite"/>
    </source>
</evidence>
<keyword evidence="3" id="KW-1185">Reference proteome</keyword>
<evidence type="ECO:0000313" key="3">
    <source>
        <dbReference type="Proteomes" id="UP000297245"/>
    </source>
</evidence>
<gene>
    <name evidence="2" type="ORF">K435DRAFT_858910</name>
</gene>
<evidence type="ECO:0000313" key="2">
    <source>
        <dbReference type="EMBL" id="THU96078.1"/>
    </source>
</evidence>
<dbReference type="Proteomes" id="UP000297245">
    <property type="component" value="Unassembled WGS sequence"/>
</dbReference>
<feature type="compositionally biased region" description="Low complexity" evidence="1">
    <location>
        <begin position="55"/>
        <end position="73"/>
    </location>
</feature>
<accession>A0A4S8M323</accession>
<dbReference type="AlphaFoldDB" id="A0A4S8M323"/>
<feature type="region of interest" description="Disordered" evidence="1">
    <location>
        <begin position="53"/>
        <end position="75"/>
    </location>
</feature>
<proteinExistence type="predicted"/>
<protein>
    <submittedName>
        <fullName evidence="2">Uncharacterized protein</fullName>
    </submittedName>
</protein>
<sequence length="102" mass="11331">MGSPISTAVPTSGWRGYGLSGGIWTVFEWRRPSRSKELGVLWREIGLPEKSKWNPRYTPTTNPTTVPSTPTHPSYLIPRTGGSWVPLTPLDIPRPYAQPIST</sequence>